<proteinExistence type="predicted"/>
<dbReference type="AlphaFoldDB" id="A0A6J6CEG8"/>
<organism evidence="1">
    <name type="scientific">freshwater metagenome</name>
    <dbReference type="NCBI Taxonomy" id="449393"/>
    <lineage>
        <taxon>unclassified sequences</taxon>
        <taxon>metagenomes</taxon>
        <taxon>ecological metagenomes</taxon>
    </lineage>
</organism>
<reference evidence="1" key="1">
    <citation type="submission" date="2020-05" db="EMBL/GenBank/DDBJ databases">
        <authorList>
            <person name="Chiriac C."/>
            <person name="Salcher M."/>
            <person name="Ghai R."/>
            <person name="Kavagutti S V."/>
        </authorList>
    </citation>
    <scope>NUCLEOTIDE SEQUENCE</scope>
</reference>
<evidence type="ECO:0000313" key="1">
    <source>
        <dbReference type="EMBL" id="CAB4549515.1"/>
    </source>
</evidence>
<accession>A0A6J6CEG8</accession>
<gene>
    <name evidence="1" type="ORF">UFOPK1493_00944</name>
</gene>
<protein>
    <submittedName>
        <fullName evidence="1">Unannotated protein</fullName>
    </submittedName>
</protein>
<sequence length="347" mass="35578">MDTRDGTGTAARPLAGGCTLTIVPDVPAGTTAVSVNVVTVDPVAQGYVTVFPCGVPRPFTSAVQSQVGRIVSGSAIVPLGAGGAFCLFSNVTTEVVVDLNGSFAPAASARYEPIVTQRRFDTRPSGRRLDAGSVVRVQTRGFGGGAPDSTAASVTIHAMDAAVSGFVTAWPCDNERPWASSANVMGGSSVSNSVDVAVGPTGEVCVLVSAPMHLAVDLNGWYGPSATTDYYAVTPYRLADTREQFGFPGAFARNTNRPIAVAGTGPLPGPGTVRAVAAQFTAVDPSASGWVTVHPCTAPVPQLSMLRHQTRTNVAVLVNSVLTGDGRWCVATSSGTHLVVDVSGWFG</sequence>
<dbReference type="EMBL" id="CAEZSR010000023">
    <property type="protein sequence ID" value="CAB4549515.1"/>
    <property type="molecule type" value="Genomic_DNA"/>
</dbReference>
<name>A0A6J6CEG8_9ZZZZ</name>